<gene>
    <name evidence="8" type="ORF">CUZ56_02012</name>
</gene>
<dbReference type="AlphaFoldDB" id="A0A433SC15"/>
<accession>A0A433SC15</accession>
<keyword evidence="3" id="KW-1003">Cell membrane</keyword>
<keyword evidence="5 7" id="KW-1133">Transmembrane helix</keyword>
<sequence length="134" mass="14225">MSITITLSQFSLYLSYIGAGILMMAVFIFIYVHMTPVKELTLIKEGCVAAALSFGGALVGFSLTLASSIAHADNLLTFMVWGACSAVVQLLVFFVIARLIPNARMELEDNNVAVGTLFCVISLGIGIINAACLS</sequence>
<dbReference type="PANTHER" id="PTHR40043">
    <property type="entry name" value="UPF0719 INNER MEMBRANE PROTEIN YJFL"/>
    <property type="match status" value="1"/>
</dbReference>
<comment type="caution">
    <text evidence="8">The sequence shown here is derived from an EMBL/GenBank/DDBJ whole genome shotgun (WGS) entry which is preliminary data.</text>
</comment>
<feature type="transmembrane region" description="Helical" evidence="7">
    <location>
        <begin position="112"/>
        <end position="131"/>
    </location>
</feature>
<dbReference type="PANTHER" id="PTHR40043:SF1">
    <property type="entry name" value="UPF0719 INNER MEMBRANE PROTEIN YJFL"/>
    <property type="match status" value="1"/>
</dbReference>
<proteinExistence type="inferred from homology"/>
<keyword evidence="6 7" id="KW-0472">Membrane</keyword>
<protein>
    <recommendedName>
        <fullName evidence="10">Inner membrane protein YjfL</fullName>
    </recommendedName>
</protein>
<dbReference type="GO" id="GO:0005886">
    <property type="term" value="C:plasma membrane"/>
    <property type="evidence" value="ECO:0007669"/>
    <property type="project" value="UniProtKB-SubCell"/>
</dbReference>
<comment type="subcellular location">
    <subcellularLocation>
        <location evidence="1">Cell membrane</location>
        <topology evidence="1">Multi-pass membrane protein</topology>
    </subcellularLocation>
</comment>
<evidence type="ECO:0000256" key="4">
    <source>
        <dbReference type="ARBA" id="ARBA00022692"/>
    </source>
</evidence>
<dbReference type="Pfam" id="PF03994">
    <property type="entry name" value="DUF350"/>
    <property type="match status" value="1"/>
</dbReference>
<reference evidence="8 9" key="1">
    <citation type="submission" date="2018-01" db="EMBL/GenBank/DDBJ databases">
        <title>Saezia sanguinis gen. nov., sp. nov., in the order Burkholderiales isolated from human blood.</title>
        <authorList>
            <person name="Medina-Pascual M.J."/>
            <person name="Valdezate S."/>
            <person name="Monzon S."/>
            <person name="Cuesta I."/>
            <person name="Carrasco G."/>
            <person name="Villalon P."/>
            <person name="Saez-Nieto J.A."/>
        </authorList>
    </citation>
    <scope>NUCLEOTIDE SEQUENCE [LARGE SCALE GENOMIC DNA]</scope>
    <source>
        <strain evidence="8 9">CNM695-12</strain>
    </source>
</reference>
<evidence type="ECO:0000313" key="8">
    <source>
        <dbReference type="EMBL" id="RUS66287.1"/>
    </source>
</evidence>
<comment type="similarity">
    <text evidence="2">Belongs to the UPF0719 family.</text>
</comment>
<evidence type="ECO:0000256" key="5">
    <source>
        <dbReference type="ARBA" id="ARBA00022989"/>
    </source>
</evidence>
<dbReference type="InterPro" id="IPR007140">
    <property type="entry name" value="DUF350"/>
</dbReference>
<evidence type="ECO:0000256" key="3">
    <source>
        <dbReference type="ARBA" id="ARBA00022475"/>
    </source>
</evidence>
<evidence type="ECO:0008006" key="10">
    <source>
        <dbReference type="Google" id="ProtNLM"/>
    </source>
</evidence>
<name>A0A433SC15_9BURK</name>
<keyword evidence="9" id="KW-1185">Reference proteome</keyword>
<evidence type="ECO:0000256" key="1">
    <source>
        <dbReference type="ARBA" id="ARBA00004651"/>
    </source>
</evidence>
<evidence type="ECO:0000256" key="7">
    <source>
        <dbReference type="SAM" id="Phobius"/>
    </source>
</evidence>
<feature type="transmembrane region" description="Helical" evidence="7">
    <location>
        <begin position="12"/>
        <end position="34"/>
    </location>
</feature>
<evidence type="ECO:0000256" key="6">
    <source>
        <dbReference type="ARBA" id="ARBA00023136"/>
    </source>
</evidence>
<keyword evidence="4 7" id="KW-0812">Transmembrane</keyword>
<organism evidence="8 9">
    <name type="scientific">Saezia sanguinis</name>
    <dbReference type="NCBI Taxonomy" id="1965230"/>
    <lineage>
        <taxon>Bacteria</taxon>
        <taxon>Pseudomonadati</taxon>
        <taxon>Pseudomonadota</taxon>
        <taxon>Betaproteobacteria</taxon>
        <taxon>Burkholderiales</taxon>
        <taxon>Saeziaceae</taxon>
        <taxon>Saezia</taxon>
    </lineage>
</organism>
<evidence type="ECO:0000313" key="9">
    <source>
        <dbReference type="Proteomes" id="UP000286947"/>
    </source>
</evidence>
<dbReference type="RefSeq" id="WP_204250873.1">
    <property type="nucleotide sequence ID" value="NZ_CAWUGC010000016.1"/>
</dbReference>
<evidence type="ECO:0000256" key="2">
    <source>
        <dbReference type="ARBA" id="ARBA00005779"/>
    </source>
</evidence>
<dbReference type="Proteomes" id="UP000286947">
    <property type="component" value="Unassembled WGS sequence"/>
</dbReference>
<feature type="transmembrane region" description="Helical" evidence="7">
    <location>
        <begin position="46"/>
        <end position="66"/>
    </location>
</feature>
<dbReference type="EMBL" id="PQSP01000005">
    <property type="protein sequence ID" value="RUS66287.1"/>
    <property type="molecule type" value="Genomic_DNA"/>
</dbReference>
<feature type="transmembrane region" description="Helical" evidence="7">
    <location>
        <begin position="78"/>
        <end position="100"/>
    </location>
</feature>